<accession>A0ABP1S1W2</accession>
<dbReference type="SUPFAM" id="SSF50129">
    <property type="entry name" value="GroES-like"/>
    <property type="match status" value="1"/>
</dbReference>
<dbReference type="PANTHER" id="PTHR45681">
    <property type="entry name" value="POLYKETIDE SYNTHASE 44-RELATED"/>
    <property type="match status" value="1"/>
</dbReference>
<dbReference type="SUPFAM" id="SSF47336">
    <property type="entry name" value="ACP-like"/>
    <property type="match status" value="1"/>
</dbReference>
<protein>
    <recommendedName>
        <fullName evidence="6">Carrier domain-containing protein</fullName>
    </recommendedName>
</protein>
<dbReference type="SUPFAM" id="SSF53335">
    <property type="entry name" value="S-adenosyl-L-methionine-dependent methyltransferases"/>
    <property type="match status" value="1"/>
</dbReference>
<dbReference type="CDD" id="cd05195">
    <property type="entry name" value="enoyl_red"/>
    <property type="match status" value="1"/>
</dbReference>
<organism evidence="7 8">
    <name type="scientific">Orchesella dallaii</name>
    <dbReference type="NCBI Taxonomy" id="48710"/>
    <lineage>
        <taxon>Eukaryota</taxon>
        <taxon>Metazoa</taxon>
        <taxon>Ecdysozoa</taxon>
        <taxon>Arthropoda</taxon>
        <taxon>Hexapoda</taxon>
        <taxon>Collembola</taxon>
        <taxon>Entomobryomorpha</taxon>
        <taxon>Entomobryoidea</taxon>
        <taxon>Orchesellidae</taxon>
        <taxon>Orchesellinae</taxon>
        <taxon>Orchesella</taxon>
    </lineage>
</organism>
<dbReference type="Gene3D" id="3.90.180.10">
    <property type="entry name" value="Medium-chain alcohol dehydrogenases, catalytic domain"/>
    <property type="match status" value="1"/>
</dbReference>
<comment type="caution">
    <text evidence="7">The sequence shown here is derived from an EMBL/GenBank/DDBJ whole genome shotgun (WGS) entry which is preliminary data.</text>
</comment>
<dbReference type="InterPro" id="IPR013154">
    <property type="entry name" value="ADH-like_N"/>
</dbReference>
<dbReference type="Pfam" id="PF00107">
    <property type="entry name" value="ADH_zinc_N"/>
    <property type="match status" value="1"/>
</dbReference>
<dbReference type="Gene3D" id="1.10.1200.10">
    <property type="entry name" value="ACP-like"/>
    <property type="match status" value="1"/>
</dbReference>
<dbReference type="InterPro" id="IPR050444">
    <property type="entry name" value="Polyketide_Synthase"/>
</dbReference>
<dbReference type="SMART" id="SM00822">
    <property type="entry name" value="PKS_KR"/>
    <property type="match status" value="1"/>
</dbReference>
<evidence type="ECO:0000256" key="1">
    <source>
        <dbReference type="ARBA" id="ARBA00010371"/>
    </source>
</evidence>
<dbReference type="InterPro" id="IPR009081">
    <property type="entry name" value="PP-bd_ACP"/>
</dbReference>
<keyword evidence="4" id="KW-0808">Transferase</keyword>
<reference evidence="7 8" key="1">
    <citation type="submission" date="2024-08" db="EMBL/GenBank/DDBJ databases">
        <authorList>
            <person name="Cucini C."/>
            <person name="Frati F."/>
        </authorList>
    </citation>
    <scope>NUCLEOTIDE SEQUENCE [LARGE SCALE GENOMIC DNA]</scope>
</reference>
<dbReference type="Proteomes" id="UP001642540">
    <property type="component" value="Unassembled WGS sequence"/>
</dbReference>
<dbReference type="SMART" id="SM00829">
    <property type="entry name" value="PKS_ER"/>
    <property type="match status" value="1"/>
</dbReference>
<dbReference type="SMART" id="SM00823">
    <property type="entry name" value="PKS_PP"/>
    <property type="match status" value="1"/>
</dbReference>
<dbReference type="InterPro" id="IPR013149">
    <property type="entry name" value="ADH-like_C"/>
</dbReference>
<name>A0ABP1S1W2_9HEXA</name>
<dbReference type="PROSITE" id="PS01162">
    <property type="entry name" value="QOR_ZETA_CRYSTAL"/>
    <property type="match status" value="1"/>
</dbReference>
<dbReference type="Pfam" id="PF00550">
    <property type="entry name" value="PP-binding"/>
    <property type="match status" value="1"/>
</dbReference>
<dbReference type="InterPro" id="IPR029063">
    <property type="entry name" value="SAM-dependent_MTases_sf"/>
</dbReference>
<gene>
    <name evidence="7" type="ORF">ODALV1_LOCUS28619</name>
</gene>
<keyword evidence="8" id="KW-1185">Reference proteome</keyword>
<evidence type="ECO:0000256" key="4">
    <source>
        <dbReference type="ARBA" id="ARBA00022679"/>
    </source>
</evidence>
<evidence type="ECO:0000256" key="5">
    <source>
        <dbReference type="ARBA" id="ARBA00023315"/>
    </source>
</evidence>
<evidence type="ECO:0000313" key="8">
    <source>
        <dbReference type="Proteomes" id="UP001642540"/>
    </source>
</evidence>
<dbReference type="EMBL" id="CAXLJM020000146">
    <property type="protein sequence ID" value="CAL8141202.1"/>
    <property type="molecule type" value="Genomic_DNA"/>
</dbReference>
<dbReference type="InterPro" id="IPR002364">
    <property type="entry name" value="Quin_OxRdtase/zeta-crystal_CS"/>
</dbReference>
<dbReference type="Pfam" id="PF08240">
    <property type="entry name" value="ADH_N"/>
    <property type="match status" value="1"/>
</dbReference>
<feature type="domain" description="Carrier" evidence="6">
    <location>
        <begin position="963"/>
        <end position="1041"/>
    </location>
</feature>
<keyword evidence="2" id="KW-0596">Phosphopantetheine</keyword>
<dbReference type="PROSITE" id="PS50075">
    <property type="entry name" value="CARRIER"/>
    <property type="match status" value="1"/>
</dbReference>
<evidence type="ECO:0000259" key="6">
    <source>
        <dbReference type="PROSITE" id="PS50075"/>
    </source>
</evidence>
<dbReference type="Pfam" id="PF08659">
    <property type="entry name" value="KR"/>
    <property type="match status" value="1"/>
</dbReference>
<evidence type="ECO:0000313" key="7">
    <source>
        <dbReference type="EMBL" id="CAL8141202.1"/>
    </source>
</evidence>
<dbReference type="InterPro" id="IPR057326">
    <property type="entry name" value="KR_dom"/>
</dbReference>
<proteinExistence type="inferred from homology"/>
<dbReference type="InterPro" id="IPR036291">
    <property type="entry name" value="NAD(P)-bd_dom_sf"/>
</dbReference>
<dbReference type="InterPro" id="IPR020806">
    <property type="entry name" value="PKS_PP-bd"/>
</dbReference>
<dbReference type="SUPFAM" id="SSF51735">
    <property type="entry name" value="NAD(P)-binding Rossmann-fold domains"/>
    <property type="match status" value="3"/>
</dbReference>
<dbReference type="InterPro" id="IPR020843">
    <property type="entry name" value="ER"/>
</dbReference>
<dbReference type="InterPro" id="IPR013968">
    <property type="entry name" value="PKS_KR"/>
</dbReference>
<dbReference type="InterPro" id="IPR036736">
    <property type="entry name" value="ACP-like_sf"/>
</dbReference>
<dbReference type="Gene3D" id="3.40.50.720">
    <property type="entry name" value="NAD(P)-binding Rossmann-like Domain"/>
    <property type="match status" value="3"/>
</dbReference>
<evidence type="ECO:0000256" key="3">
    <source>
        <dbReference type="ARBA" id="ARBA00022553"/>
    </source>
</evidence>
<dbReference type="InterPro" id="IPR011032">
    <property type="entry name" value="GroES-like_sf"/>
</dbReference>
<evidence type="ECO:0000256" key="2">
    <source>
        <dbReference type="ARBA" id="ARBA00022450"/>
    </source>
</evidence>
<sequence>MLWKHDIEKDPMKQGFPPGYFDIVVGVDVFHATRNLNNTLKNIQILTRKNGMVIAGETDIPTKELDIVFGILDGYWLFDDNIRSSHCTISADKWIDLLRENGFRDSLCKIFATNNQMSVITGRLSESYNHVDTKNDDINIQEWLIIHDDRNEDALKSFLSQMRNYRRSVQLVSLNSIADEILQGSLENYLYNILESQKLNLEGILYLVEGCDSFIQQNCRLLLEPLLVISKQLMQLKLKTMPKFHIATKGVWWNGDENVINQYSPSSGSLWGYMRNARIEIPGLKSKSIDLDPDDNLYTNLFEEMWLEDSETEILYRNNGTRYVRRLRNDTLNTTRLLSVPTSQENKYTIKLPESKVLSDLEFIPKEFGKVGENKIEIEVQCASLNFKDVFTVMKPSKEFENMNNIGLDYSGVVSSVGSEVTRWKVGDRVFGCCWEDSTITSHLFLDPDFVMPIPNNVTFSEAATLPAVFLTAWHCMVNVANLRPGQSILVHAASGGVGLIAIQIAKLLGVTVFGTAGSTRKRNFIKNLGVEHVFSSRNLEFGSRIQEITKGQGVDMILNCLTGPGFKEASLEVCREGGFFVEISKLDIWQPEEVRHRKPSVKYNIVDVMQVEPVILQDIMERLTRFLEGGTIQPLPYTRFSGSTIVDALTYLQKAKQIGKVIVDMPRFDTKESRFREYLFNDRSTYLITGGKGAIGLSVAKWMVSQGAKYLVLVGRSPPKEETLKEISFMQDLGAKVICKEVDISDYSQCKNMLDSITNDNLPPVRGIHHCSGVLSDKMIAHQDWNNFEYVLAPKVSGAYNLHLLTTEYPLEFFVVYSSMATTFGNIGQANYAASNAYMDSLIEMRNALGLKGMTVNWGVWKAGLAENIELDWADSFSINQGINALHRFFQQNRIASVAGNVKFNEIIKMTPYFEKTLLEDIDLVSTRSGSSRSRGRLTDNGKEPRKINFVELYSKTEGEEGKQATALKFVVDILCETLGVKEHEVNVDVNFQDMGMDSLLSIEFTNKLQSELGDVTLGFVDMEVHGSVPKMTELIQSILQSQTSS</sequence>
<comment type="similarity">
    <text evidence="1">Belongs to the zinc-containing alcohol dehydrogenase family. Quinone oxidoreductase subfamily.</text>
</comment>
<dbReference type="PANTHER" id="PTHR45681:SF6">
    <property type="entry name" value="POLYKETIDE SYNTHASE 37"/>
    <property type="match status" value="1"/>
</dbReference>
<keyword evidence="3" id="KW-0597">Phosphoprotein</keyword>
<dbReference type="Gene3D" id="3.40.50.150">
    <property type="entry name" value="Vaccinia Virus protein VP39"/>
    <property type="match status" value="1"/>
</dbReference>
<keyword evidence="5" id="KW-0012">Acyltransferase</keyword>